<dbReference type="Proteomes" id="UP000487350">
    <property type="component" value="Unassembled WGS sequence"/>
</dbReference>
<reference evidence="1 2" key="1">
    <citation type="submission" date="2019-11" db="EMBL/GenBank/DDBJ databases">
        <title>Caenimonas koreensis gen. nov., sp. nov., isolated from activated sludge.</title>
        <authorList>
            <person name="Seung H.R."/>
        </authorList>
    </citation>
    <scope>NUCLEOTIDE SEQUENCE [LARGE SCALE GENOMIC DNA]</scope>
    <source>
        <strain evidence="1 2">EMB320</strain>
    </source>
</reference>
<gene>
    <name evidence="1" type="ORF">GHT07_14500</name>
</gene>
<dbReference type="RefSeq" id="WP_153585813.1">
    <property type="nucleotide sequence ID" value="NZ_WJBU01000013.1"/>
</dbReference>
<protein>
    <submittedName>
        <fullName evidence="1">Uncharacterized protein</fullName>
    </submittedName>
</protein>
<accession>A0A844AWN8</accession>
<dbReference type="AlphaFoldDB" id="A0A844AWN8"/>
<dbReference type="EMBL" id="WJBU01000013">
    <property type="protein sequence ID" value="MRD48494.1"/>
    <property type="molecule type" value="Genomic_DNA"/>
</dbReference>
<comment type="caution">
    <text evidence="1">The sequence shown here is derived from an EMBL/GenBank/DDBJ whole genome shotgun (WGS) entry which is preliminary data.</text>
</comment>
<name>A0A844AWN8_9BURK</name>
<proteinExistence type="predicted"/>
<organism evidence="1 2">
    <name type="scientific">Caenimonas koreensis DSM 17982</name>
    <dbReference type="NCBI Taxonomy" id="1121255"/>
    <lineage>
        <taxon>Bacteria</taxon>
        <taxon>Pseudomonadati</taxon>
        <taxon>Pseudomonadota</taxon>
        <taxon>Betaproteobacteria</taxon>
        <taxon>Burkholderiales</taxon>
        <taxon>Comamonadaceae</taxon>
        <taxon>Caenimonas</taxon>
    </lineage>
</organism>
<keyword evidence="2" id="KW-1185">Reference proteome</keyword>
<sequence length="86" mass="9961">MATLNIGNRETRREIVARHKAHDQNGVEQWIDEVVPSTRELDANGNWSAWTEGPRQFWHGKIICVKKSETEFEPVMTDDVLTLDQQ</sequence>
<evidence type="ECO:0000313" key="2">
    <source>
        <dbReference type="Proteomes" id="UP000487350"/>
    </source>
</evidence>
<dbReference type="OrthoDB" id="9923083at2"/>
<evidence type="ECO:0000313" key="1">
    <source>
        <dbReference type="EMBL" id="MRD48494.1"/>
    </source>
</evidence>